<feature type="region of interest" description="Disordered" evidence="4">
    <location>
        <begin position="531"/>
        <end position="552"/>
    </location>
</feature>
<evidence type="ECO:0000256" key="4">
    <source>
        <dbReference type="SAM" id="MobiDB-lite"/>
    </source>
</evidence>
<dbReference type="Gene3D" id="2.40.50.100">
    <property type="match status" value="3"/>
</dbReference>
<feature type="coiled-coil region" evidence="3">
    <location>
        <begin position="121"/>
        <end position="148"/>
    </location>
</feature>
<dbReference type="SUPFAM" id="SSF111369">
    <property type="entry name" value="HlyD-like secretion proteins"/>
    <property type="match status" value="2"/>
</dbReference>
<dbReference type="EMBL" id="DVMH01000007">
    <property type="protein sequence ID" value="HIU09834.1"/>
    <property type="molecule type" value="Genomic_DNA"/>
</dbReference>
<dbReference type="Pfam" id="PF25990">
    <property type="entry name" value="Beta-barrel_YknX"/>
    <property type="match status" value="1"/>
</dbReference>
<dbReference type="AlphaFoldDB" id="A0A9D1HID7"/>
<evidence type="ECO:0000313" key="7">
    <source>
        <dbReference type="EMBL" id="HIU09834.1"/>
    </source>
</evidence>
<dbReference type="Gene3D" id="2.40.30.170">
    <property type="match status" value="1"/>
</dbReference>
<dbReference type="PANTHER" id="PTHR32347">
    <property type="entry name" value="EFFLUX SYSTEM COMPONENT YKNX-RELATED"/>
    <property type="match status" value="1"/>
</dbReference>
<feature type="domain" description="YknX-like beta-barrel" evidence="6">
    <location>
        <begin position="377"/>
        <end position="449"/>
    </location>
</feature>
<gene>
    <name evidence="7" type="ORF">IAB00_01055</name>
</gene>
<dbReference type="Pfam" id="PF25973">
    <property type="entry name" value="BSH_CzcB"/>
    <property type="match status" value="1"/>
</dbReference>
<comment type="subcellular location">
    <subcellularLocation>
        <location evidence="1">Cell envelope</location>
    </subcellularLocation>
</comment>
<dbReference type="InterPro" id="IPR058636">
    <property type="entry name" value="Beta-barrel_YknX"/>
</dbReference>
<protein>
    <submittedName>
        <fullName evidence="7">HlyD family efflux transporter periplasmic adaptor subunit</fullName>
    </submittedName>
</protein>
<feature type="domain" description="CzcB-like barrel-sandwich hybrid" evidence="5">
    <location>
        <begin position="276"/>
        <end position="371"/>
    </location>
</feature>
<keyword evidence="2 3" id="KW-0175">Coiled coil</keyword>
<dbReference type="InterPro" id="IPR058647">
    <property type="entry name" value="BSH_CzcB-like"/>
</dbReference>
<reference evidence="7" key="2">
    <citation type="journal article" date="2021" name="PeerJ">
        <title>Extensive microbial diversity within the chicken gut microbiome revealed by metagenomics and culture.</title>
        <authorList>
            <person name="Gilroy R."/>
            <person name="Ravi A."/>
            <person name="Getino M."/>
            <person name="Pursley I."/>
            <person name="Horton D.L."/>
            <person name="Alikhan N.F."/>
            <person name="Baker D."/>
            <person name="Gharbi K."/>
            <person name="Hall N."/>
            <person name="Watson M."/>
            <person name="Adriaenssens E.M."/>
            <person name="Foster-Nyarko E."/>
            <person name="Jarju S."/>
            <person name="Secka A."/>
            <person name="Antonio M."/>
            <person name="Oren A."/>
            <person name="Chaudhuri R.R."/>
            <person name="La Ragione R."/>
            <person name="Hildebrand F."/>
            <person name="Pallen M.J."/>
        </authorList>
    </citation>
    <scope>NUCLEOTIDE SEQUENCE</scope>
    <source>
        <strain evidence="7">2830</strain>
    </source>
</reference>
<dbReference type="Gene3D" id="2.40.420.20">
    <property type="match status" value="1"/>
</dbReference>
<evidence type="ECO:0000259" key="5">
    <source>
        <dbReference type="Pfam" id="PF25973"/>
    </source>
</evidence>
<reference evidence="7" key="1">
    <citation type="submission" date="2020-10" db="EMBL/GenBank/DDBJ databases">
        <authorList>
            <person name="Gilroy R."/>
        </authorList>
    </citation>
    <scope>NUCLEOTIDE SEQUENCE</scope>
    <source>
        <strain evidence="7">2830</strain>
    </source>
</reference>
<evidence type="ECO:0000256" key="3">
    <source>
        <dbReference type="SAM" id="Coils"/>
    </source>
</evidence>
<dbReference type="Gene3D" id="1.10.287.470">
    <property type="entry name" value="Helix hairpin bin"/>
    <property type="match status" value="1"/>
</dbReference>
<organism evidence="7 8">
    <name type="scientific">Candidatus Avidehalobacter gallistercoris</name>
    <dbReference type="NCBI Taxonomy" id="2840694"/>
    <lineage>
        <taxon>Bacteria</taxon>
        <taxon>Bacillati</taxon>
        <taxon>Bacillota</taxon>
        <taxon>Clostridia</taxon>
        <taxon>Eubacteriales</taxon>
        <taxon>Peptococcaceae</taxon>
        <taxon>Peptococcaceae incertae sedis</taxon>
        <taxon>Candidatus Avidehalobacter</taxon>
    </lineage>
</organism>
<sequence length="552" mass="57011">MAKFNKLKQVGQKLKQAGQKIWGKLPGGKKMKIALLVALGIVLLLLLGRCGGDGANAPQEVSYAEAPVERRTIESALSGSGTLQPANSYTVTTLLEGEIMADYFEEGDVIEKDAVLYEMDSSDAASNIERAQISLRQAERNYSDAQDMAAVRSDVSGEVAELSVKVGDVVRQGDQVAVIRDSATMLLTVPFPADDAKGFYVGQAATVTLDGTFEQISGKVDSISGSDTVGQGNMITRNVTVAVSNPGGIANTQAATASVGGVQCAGSGTFAYKAEQIVTAEAGGTVSKLNVSEGQQVKADTLLVTLSGSDLTNQIQTAADNLRSAQLSMENTQDQMDDYAISSPISGTVVSKEYKAGDTIESGKNLCTIYDLSYLEMTLNVDELDVSQVEVGQTAQITADAVEGKTYTGTVTKVSVAGTTNNGVTSYPVTIQLTEYDGLLPGMNVEAEIVLATAEDTLAVPSGAVSRGDVVLVTEDSPSAVNAVEEREAPDGYVYVPVTTGVSDNDYIAITSGLAEGDTVAYLPASGGGDSMMMPGGPGSPGGAPPGGGGPQ</sequence>
<name>A0A9D1HID7_9FIRM</name>
<evidence type="ECO:0000313" key="8">
    <source>
        <dbReference type="Proteomes" id="UP000824124"/>
    </source>
</evidence>
<dbReference type="GO" id="GO:0030313">
    <property type="term" value="C:cell envelope"/>
    <property type="evidence" value="ECO:0007669"/>
    <property type="project" value="UniProtKB-SubCell"/>
</dbReference>
<evidence type="ECO:0000259" key="6">
    <source>
        <dbReference type="Pfam" id="PF25990"/>
    </source>
</evidence>
<dbReference type="InterPro" id="IPR050465">
    <property type="entry name" value="UPF0194_transport"/>
</dbReference>
<accession>A0A9D1HID7</accession>
<dbReference type="Proteomes" id="UP000824124">
    <property type="component" value="Unassembled WGS sequence"/>
</dbReference>
<comment type="caution">
    <text evidence="7">The sequence shown here is derived from an EMBL/GenBank/DDBJ whole genome shotgun (WGS) entry which is preliminary data.</text>
</comment>
<dbReference type="PANTHER" id="PTHR32347:SF14">
    <property type="entry name" value="EFFLUX SYSTEM COMPONENT YKNX-RELATED"/>
    <property type="match status" value="1"/>
</dbReference>
<evidence type="ECO:0000256" key="1">
    <source>
        <dbReference type="ARBA" id="ARBA00004196"/>
    </source>
</evidence>
<proteinExistence type="predicted"/>
<evidence type="ECO:0000256" key="2">
    <source>
        <dbReference type="ARBA" id="ARBA00023054"/>
    </source>
</evidence>